<evidence type="ECO:0000313" key="2">
    <source>
        <dbReference type="EMBL" id="KPK72425.1"/>
    </source>
</evidence>
<protein>
    <submittedName>
        <fullName evidence="2">Uncharacterized protein</fullName>
    </submittedName>
</protein>
<keyword evidence="1" id="KW-0472">Membrane</keyword>
<proteinExistence type="predicted"/>
<name>A0A0S8GI32_UNCW3</name>
<keyword evidence="1" id="KW-0812">Transmembrane</keyword>
<gene>
    <name evidence="2" type="ORF">AMJ87_04775</name>
</gene>
<dbReference type="AlphaFoldDB" id="A0A0S8GI32"/>
<sequence>MITNMPLVSSTAVNTATEYSNEIRSLKYGFFPLTTYDISLYFIKRKGGVMHRYLILLLLGLGFIMAAFAAERVVVCEEAYSEG</sequence>
<feature type="transmembrane region" description="Helical" evidence="1">
    <location>
        <begin position="53"/>
        <end position="70"/>
    </location>
</feature>
<evidence type="ECO:0000313" key="3">
    <source>
        <dbReference type="Proteomes" id="UP000051096"/>
    </source>
</evidence>
<dbReference type="Proteomes" id="UP000051096">
    <property type="component" value="Unassembled WGS sequence"/>
</dbReference>
<keyword evidence="1" id="KW-1133">Transmembrane helix</keyword>
<dbReference type="EMBL" id="LJUO01000032">
    <property type="protein sequence ID" value="KPK72425.1"/>
    <property type="molecule type" value="Genomic_DNA"/>
</dbReference>
<evidence type="ECO:0000256" key="1">
    <source>
        <dbReference type="SAM" id="Phobius"/>
    </source>
</evidence>
<accession>A0A0S8GI32</accession>
<reference evidence="2 3" key="1">
    <citation type="journal article" date="2015" name="Microbiome">
        <title>Genomic resolution of linkages in carbon, nitrogen, and sulfur cycling among widespread estuary sediment bacteria.</title>
        <authorList>
            <person name="Baker B.J."/>
            <person name="Lazar C.S."/>
            <person name="Teske A.P."/>
            <person name="Dick G.J."/>
        </authorList>
    </citation>
    <scope>NUCLEOTIDE SEQUENCE [LARGE SCALE GENOMIC DNA]</scope>
    <source>
        <strain evidence="2">SM23_60</strain>
    </source>
</reference>
<organism evidence="2 3">
    <name type="scientific">candidate division WOR_3 bacterium SM23_60</name>
    <dbReference type="NCBI Taxonomy" id="1703780"/>
    <lineage>
        <taxon>Bacteria</taxon>
        <taxon>Bacteria division WOR-3</taxon>
    </lineage>
</organism>
<comment type="caution">
    <text evidence="2">The sequence shown here is derived from an EMBL/GenBank/DDBJ whole genome shotgun (WGS) entry which is preliminary data.</text>
</comment>